<dbReference type="GO" id="GO:0005524">
    <property type="term" value="F:ATP binding"/>
    <property type="evidence" value="ECO:0007669"/>
    <property type="project" value="UniProtKB-KW"/>
</dbReference>
<comment type="similarity">
    <text evidence="1">Belongs to the GSP E family.</text>
</comment>
<proteinExistence type="inferred from homology"/>
<evidence type="ECO:0000256" key="3">
    <source>
        <dbReference type="ARBA" id="ARBA00022840"/>
    </source>
</evidence>
<evidence type="ECO:0000256" key="2">
    <source>
        <dbReference type="ARBA" id="ARBA00022741"/>
    </source>
</evidence>
<dbReference type="GO" id="GO:0016887">
    <property type="term" value="F:ATP hydrolysis activity"/>
    <property type="evidence" value="ECO:0007669"/>
    <property type="project" value="TreeGrafter"/>
</dbReference>
<keyword evidence="2" id="KW-0547">Nucleotide-binding</keyword>
<dbReference type="GO" id="GO:0005886">
    <property type="term" value="C:plasma membrane"/>
    <property type="evidence" value="ECO:0007669"/>
    <property type="project" value="TreeGrafter"/>
</dbReference>
<evidence type="ECO:0000259" key="4">
    <source>
        <dbReference type="Pfam" id="PF00437"/>
    </source>
</evidence>
<name>A0A212LTB4_9FIRM</name>
<dbReference type="Gene3D" id="3.30.450.90">
    <property type="match status" value="1"/>
</dbReference>
<sequence length="563" mass="61774">MLNNCKRLGNVLLEAGFLSHEQLNKAVSVQKKTGEPLRKVLIALDYITESKMTEILEFQLGVPYVTIGTLEISREIASAIPAILAERYQVIPIRKEGRTLTLAMVDPTNFFAIDDVRMASGCDIEPVMAAEREIMWAIRRSYGVQELVEKAVSKLKTDAAGTSTTAAELQFTDDAPVVSIVNSIISQAIKERASDIHIEPQDKLLRVRFRVDGVLREVVTFPRHTHAAIISRIKIMSEMDIAEKRLPQDGRIKVQEFGRDIDLRVSTLPTISGEKIVLRILDKQTVILDVNGLGFAAANLTVYRKLYSQSHGMVLATGPTGAGKTTTLYSTLTEISTPGKNVITVEDPVEYRLDGINQVQVNYKAGLTFSNGLRSILRQDPNVIMVGEIRDRETADIAVRAALTGHLVFSTLHTNDAPGAVIRLIDMGLEPFLVASAVLGIVAQRLVRVICPDCKQQYTPATESPEWHFLLANGFKDRPGLYRGVGCPRCSHTGYLGRMAIHEVMTVSPAVREAINRRVSSNILGNIAAAEGMEPMCQDGIAKAVSGLTTISEVMRVAYSGQE</sequence>
<keyword evidence="3" id="KW-0067">ATP-binding</keyword>
<feature type="domain" description="Bacterial type II secretion system protein E" evidence="4">
    <location>
        <begin position="172"/>
        <end position="556"/>
    </location>
</feature>
<dbReference type="Pfam" id="PF05157">
    <property type="entry name" value="MshEN"/>
    <property type="match status" value="1"/>
</dbReference>
<reference evidence="6" key="1">
    <citation type="submission" date="2016-08" db="EMBL/GenBank/DDBJ databases">
        <authorList>
            <person name="Seilhamer J.J."/>
        </authorList>
    </citation>
    <scope>NUCLEOTIDE SEQUENCE</scope>
    <source>
        <strain evidence="6">86</strain>
    </source>
</reference>
<dbReference type="EMBL" id="FMJE01000003">
    <property type="protein sequence ID" value="SCM80619.1"/>
    <property type="molecule type" value="Genomic_DNA"/>
</dbReference>
<accession>A0A212LTB4</accession>
<evidence type="ECO:0000256" key="1">
    <source>
        <dbReference type="ARBA" id="ARBA00006611"/>
    </source>
</evidence>
<evidence type="ECO:0000313" key="6">
    <source>
        <dbReference type="EMBL" id="SCM80619.1"/>
    </source>
</evidence>
<dbReference type="FunFam" id="3.30.450.90:FF:000001">
    <property type="entry name" value="Type II secretion system ATPase GspE"/>
    <property type="match status" value="1"/>
</dbReference>
<organism evidence="6">
    <name type="scientific">uncultured Sporomusa sp</name>
    <dbReference type="NCBI Taxonomy" id="307249"/>
    <lineage>
        <taxon>Bacteria</taxon>
        <taxon>Bacillati</taxon>
        <taxon>Bacillota</taxon>
        <taxon>Negativicutes</taxon>
        <taxon>Selenomonadales</taxon>
        <taxon>Sporomusaceae</taxon>
        <taxon>Sporomusa</taxon>
        <taxon>environmental samples</taxon>
    </lineage>
</organism>
<dbReference type="AlphaFoldDB" id="A0A212LTB4"/>
<dbReference type="PANTHER" id="PTHR30258:SF2">
    <property type="entry name" value="COMG OPERON PROTEIN 1"/>
    <property type="match status" value="1"/>
</dbReference>
<dbReference type="InterPro" id="IPR007831">
    <property type="entry name" value="T2SS_GspE_N"/>
</dbReference>
<dbReference type="InterPro" id="IPR037257">
    <property type="entry name" value="T2SS_E_N_sf"/>
</dbReference>
<feature type="domain" description="Type II secretion system protein GspE N-terminal" evidence="5">
    <location>
        <begin position="60"/>
        <end position="145"/>
    </location>
</feature>
<protein>
    <submittedName>
        <fullName evidence="6">Type II secretion system protein E</fullName>
    </submittedName>
</protein>
<dbReference type="PANTHER" id="PTHR30258">
    <property type="entry name" value="TYPE II SECRETION SYSTEM PROTEIN GSPE-RELATED"/>
    <property type="match status" value="1"/>
</dbReference>
<dbReference type="RefSeq" id="WP_075754770.1">
    <property type="nucleotide sequence ID" value="NZ_LT608335.1"/>
</dbReference>
<dbReference type="Pfam" id="PF00437">
    <property type="entry name" value="T2SSE"/>
    <property type="match status" value="1"/>
</dbReference>
<dbReference type="SUPFAM" id="SSF160246">
    <property type="entry name" value="EspE N-terminal domain-like"/>
    <property type="match status" value="1"/>
</dbReference>
<dbReference type="Gene3D" id="3.40.50.300">
    <property type="entry name" value="P-loop containing nucleotide triphosphate hydrolases"/>
    <property type="match status" value="1"/>
</dbReference>
<dbReference type="Gene3D" id="3.30.300.160">
    <property type="entry name" value="Type II secretion system, protein E, N-terminal domain"/>
    <property type="match status" value="1"/>
</dbReference>
<dbReference type="FunFam" id="3.40.50.300:FF:000398">
    <property type="entry name" value="Type IV pilus assembly ATPase PilB"/>
    <property type="match status" value="1"/>
</dbReference>
<dbReference type="InterPro" id="IPR027417">
    <property type="entry name" value="P-loop_NTPase"/>
</dbReference>
<dbReference type="SUPFAM" id="SSF52540">
    <property type="entry name" value="P-loop containing nucleoside triphosphate hydrolases"/>
    <property type="match status" value="1"/>
</dbReference>
<dbReference type="InterPro" id="IPR001482">
    <property type="entry name" value="T2SS/T4SS_dom"/>
</dbReference>
<evidence type="ECO:0000259" key="5">
    <source>
        <dbReference type="Pfam" id="PF05157"/>
    </source>
</evidence>
<dbReference type="CDD" id="cd01129">
    <property type="entry name" value="PulE-GspE-like"/>
    <property type="match status" value="1"/>
</dbReference>
<gene>
    <name evidence="6" type="primary">xpsE</name>
    <name evidence="6" type="ORF">KL86SPO_30797</name>
</gene>
<dbReference type="FunFam" id="3.30.300.160:FF:000002">
    <property type="entry name" value="Type II secretion system protein E"/>
    <property type="match status" value="1"/>
</dbReference>